<reference evidence="3" key="1">
    <citation type="submission" date="2015-05" db="EMBL/GenBank/DDBJ databases">
        <title>Draft genome sequence of 'Candidatus Phytoplasma Pruni' strain CX, a plant pathogenic bacterium.</title>
        <authorList>
            <person name="Lee I.-M."/>
            <person name="Bottner-Parker K.D."/>
            <person name="Shao J."/>
            <person name="Gundersen-Rindal D.E."/>
            <person name="Zhao Y."/>
            <person name="Davis R.E."/>
        </authorList>
    </citation>
    <scope>NUCLEOTIDE SEQUENCE [LARGE SCALE GENOMIC DNA]</scope>
    <source>
        <strain evidence="3">CX</strain>
    </source>
</reference>
<evidence type="ECO:0000313" key="3">
    <source>
        <dbReference type="Proteomes" id="UP000037386"/>
    </source>
</evidence>
<dbReference type="PANTHER" id="PTHR34215">
    <property type="entry name" value="BLL0784 PROTEIN"/>
    <property type="match status" value="1"/>
</dbReference>
<dbReference type="RefSeq" id="WP_053521234.1">
    <property type="nucleotide sequence ID" value="NZ_LHCF01000001.1"/>
</dbReference>
<dbReference type="InterPro" id="IPR037465">
    <property type="entry name" value="YlxR"/>
</dbReference>
<dbReference type="AlphaFoldDB" id="A0A0M1N0J6"/>
<dbReference type="OrthoDB" id="5244965at2"/>
<evidence type="ECO:0000313" key="2">
    <source>
        <dbReference type="EMBL" id="KOR75677.1"/>
    </source>
</evidence>
<dbReference type="STRING" id="479893.CPX_001235"/>
<protein>
    <recommendedName>
        <fullName evidence="1">YlxR domain-containing protein</fullName>
    </recommendedName>
</protein>
<evidence type="ECO:0000259" key="1">
    <source>
        <dbReference type="Pfam" id="PF04296"/>
    </source>
</evidence>
<gene>
    <name evidence="2" type="ORF">CPX_001235</name>
</gene>
<dbReference type="Proteomes" id="UP000037386">
    <property type="component" value="Unassembled WGS sequence"/>
</dbReference>
<dbReference type="SUPFAM" id="SSF64376">
    <property type="entry name" value="YlxR-like"/>
    <property type="match status" value="1"/>
</dbReference>
<dbReference type="EMBL" id="LHCF01000001">
    <property type="protein sequence ID" value="KOR75677.1"/>
    <property type="molecule type" value="Genomic_DNA"/>
</dbReference>
<dbReference type="Pfam" id="PF04296">
    <property type="entry name" value="YlxR"/>
    <property type="match status" value="1"/>
</dbReference>
<comment type="caution">
    <text evidence="2">The sequence shown here is derived from an EMBL/GenBank/DDBJ whole genome shotgun (WGS) entry which is preliminary data.</text>
</comment>
<dbReference type="InterPro" id="IPR035931">
    <property type="entry name" value="YlxR-like_sf"/>
</dbReference>
<sequence length="90" mass="10498">MVKKAFLPKDILRTCIASRQKKPKKELIRVAISNQGVISLDLEQKLTGRGAYFILNNENLLLIQQKKLLDKKLKSFVDEKIYKQLWDLLN</sequence>
<dbReference type="Gene3D" id="3.30.1230.10">
    <property type="entry name" value="YlxR-like"/>
    <property type="match status" value="1"/>
</dbReference>
<dbReference type="InterPro" id="IPR007393">
    <property type="entry name" value="YlxR_dom"/>
</dbReference>
<name>A0A0M1N0J6_9MOLU</name>
<proteinExistence type="predicted"/>
<organism evidence="2 3">
    <name type="scientific">Candidatus Phytoplasma pruni</name>
    <dbReference type="NCBI Taxonomy" id="479893"/>
    <lineage>
        <taxon>Bacteria</taxon>
        <taxon>Bacillati</taxon>
        <taxon>Mycoplasmatota</taxon>
        <taxon>Mollicutes</taxon>
        <taxon>Acholeplasmatales</taxon>
        <taxon>Acholeplasmataceae</taxon>
        <taxon>Candidatus Phytoplasma</taxon>
        <taxon>16SrIII (X-disease group)</taxon>
    </lineage>
</organism>
<accession>A0A0M1N0J6</accession>
<dbReference type="PATRIC" id="fig|479893.3.peg.6"/>
<feature type="domain" description="YlxR" evidence="1">
    <location>
        <begin position="13"/>
        <end position="86"/>
    </location>
</feature>
<dbReference type="PANTHER" id="PTHR34215:SF1">
    <property type="entry name" value="YLXR DOMAIN-CONTAINING PROTEIN"/>
    <property type="match status" value="1"/>
</dbReference>